<dbReference type="EMBL" id="CP010868">
    <property type="protein sequence ID" value="AJM91562.1"/>
    <property type="molecule type" value="Genomic_DNA"/>
</dbReference>
<evidence type="ECO:0000313" key="3">
    <source>
        <dbReference type="Proteomes" id="UP000032027"/>
    </source>
</evidence>
<dbReference type="KEGG" id="nid:NPIRD3C_0344"/>
<dbReference type="HOGENOM" id="CLU_209470_0_0_2"/>
<reference evidence="3" key="1">
    <citation type="submission" date="2015-02" db="EMBL/GenBank/DDBJ databases">
        <title>Characterization of two novel Thaumarchaeota isolated from the Northern Adriatic Sea.</title>
        <authorList>
            <person name="Bayer B."/>
            <person name="Vojvoda J."/>
            <person name="Offre P."/>
            <person name="Srivastava A."/>
            <person name="Elisabeth N."/>
            <person name="Garcia J.A.L."/>
            <person name="Schleper C."/>
            <person name="Herndl G.J."/>
        </authorList>
    </citation>
    <scope>NUCLEOTIDE SEQUENCE [LARGE SCALE GENOMIC DNA]</scope>
    <source>
        <strain evidence="3">D3C</strain>
    </source>
</reference>
<accession>A0A0C5C8N4</accession>
<dbReference type="PATRIC" id="fig|1582439.9.peg.346"/>
<feature type="region of interest" description="Disordered" evidence="1">
    <location>
        <begin position="15"/>
        <end position="39"/>
    </location>
</feature>
<evidence type="ECO:0000313" key="2">
    <source>
        <dbReference type="EMBL" id="AJM91562.1"/>
    </source>
</evidence>
<keyword evidence="3" id="KW-1185">Reference proteome</keyword>
<protein>
    <submittedName>
        <fullName evidence="2">Uncharacterized protein</fullName>
    </submittedName>
</protein>
<sequence length="39" mass="4201">MGFLKKLKDTTEKGIEKGTDLGKKGELGTKGFEETKDAA</sequence>
<reference evidence="2 3" key="2">
    <citation type="journal article" date="2016" name="ISME J.">
        <title>Physiological and genomic characterization of two novel marine thaumarchaeal strains indicates niche differentiation.</title>
        <authorList>
            <person name="Bayer B."/>
            <person name="Vojvoda J."/>
            <person name="Offre P."/>
            <person name="Alves R.J."/>
            <person name="Elisabeth N.H."/>
            <person name="Garcia J.A."/>
            <person name="Volland J.M."/>
            <person name="Srivastava A."/>
            <person name="Schleper C."/>
            <person name="Herndl G.J."/>
        </authorList>
    </citation>
    <scope>NUCLEOTIDE SEQUENCE [LARGE SCALE GENOMIC DNA]</scope>
    <source>
        <strain evidence="2 3">D3C</strain>
    </source>
</reference>
<evidence type="ECO:0000256" key="1">
    <source>
        <dbReference type="SAM" id="MobiDB-lite"/>
    </source>
</evidence>
<organism evidence="2 3">
    <name type="scientific">Nitrosopumilus piranensis</name>
    <dbReference type="NCBI Taxonomy" id="1582439"/>
    <lineage>
        <taxon>Archaea</taxon>
        <taxon>Nitrososphaerota</taxon>
        <taxon>Nitrososphaeria</taxon>
        <taxon>Nitrosopumilales</taxon>
        <taxon>Nitrosopumilaceae</taxon>
        <taxon>Nitrosopumilus</taxon>
    </lineage>
</organism>
<dbReference type="Proteomes" id="UP000032027">
    <property type="component" value="Chromosome"/>
</dbReference>
<proteinExistence type="predicted"/>
<dbReference type="AlphaFoldDB" id="A0A0C5C8N4"/>
<dbReference type="STRING" id="1582439.NPIRD3C_0344"/>
<name>A0A0C5C8N4_9ARCH</name>
<reference evidence="2 3" key="3">
    <citation type="journal article" date="2019" name="Int. J. Syst. Evol. Microbiol.">
        <title>Nitrosopumilus adriaticus sp. nov. and Nitrosopumilus piranensis sp. nov., two ammonia-oxidizing archaea from the Adriatic Sea and members of the class Nitrososphaeria.</title>
        <authorList>
            <person name="Bayer B."/>
            <person name="Vojvoda J."/>
            <person name="Reinthaler T."/>
            <person name="Reyes C."/>
            <person name="Pinto M."/>
            <person name="Herndl G.J."/>
        </authorList>
    </citation>
    <scope>NUCLEOTIDE SEQUENCE [LARGE SCALE GENOMIC DNA]</scope>
    <source>
        <strain evidence="2 3">D3C</strain>
    </source>
</reference>
<gene>
    <name evidence="2" type="ORF">NPIRD3C_0344</name>
</gene>